<keyword evidence="3" id="KW-1185">Reference proteome</keyword>
<dbReference type="Gene3D" id="3.30.200.20">
    <property type="entry name" value="Phosphorylase Kinase, domain 1"/>
    <property type="match status" value="1"/>
</dbReference>
<dbReference type="GO" id="GO:0005737">
    <property type="term" value="C:cytoplasm"/>
    <property type="evidence" value="ECO:0007669"/>
    <property type="project" value="TreeGrafter"/>
</dbReference>
<organism evidence="2 3">
    <name type="scientific">Rhypophila decipiens</name>
    <dbReference type="NCBI Taxonomy" id="261697"/>
    <lineage>
        <taxon>Eukaryota</taxon>
        <taxon>Fungi</taxon>
        <taxon>Dikarya</taxon>
        <taxon>Ascomycota</taxon>
        <taxon>Pezizomycotina</taxon>
        <taxon>Sordariomycetes</taxon>
        <taxon>Sordariomycetidae</taxon>
        <taxon>Sordariales</taxon>
        <taxon>Naviculisporaceae</taxon>
        <taxon>Rhypophila</taxon>
    </lineage>
</organism>
<reference evidence="2" key="2">
    <citation type="submission" date="2023-05" db="EMBL/GenBank/DDBJ databases">
        <authorList>
            <consortium name="Lawrence Berkeley National Laboratory"/>
            <person name="Steindorff A."/>
            <person name="Hensen N."/>
            <person name="Bonometti L."/>
            <person name="Westerberg I."/>
            <person name="Brannstrom I.O."/>
            <person name="Guillou S."/>
            <person name="Cros-Aarteil S."/>
            <person name="Calhoun S."/>
            <person name="Haridas S."/>
            <person name="Kuo A."/>
            <person name="Mondo S."/>
            <person name="Pangilinan J."/>
            <person name="Riley R."/>
            <person name="Labutti K."/>
            <person name="Andreopoulos B."/>
            <person name="Lipzen A."/>
            <person name="Chen C."/>
            <person name="Yanf M."/>
            <person name="Daum C."/>
            <person name="Ng V."/>
            <person name="Clum A."/>
            <person name="Ohm R."/>
            <person name="Martin F."/>
            <person name="Silar P."/>
            <person name="Natvig D."/>
            <person name="Lalanne C."/>
            <person name="Gautier V."/>
            <person name="Ament-Velasquez S.L."/>
            <person name="Kruys A."/>
            <person name="Hutchinson M.I."/>
            <person name="Powell A.J."/>
            <person name="Barry K."/>
            <person name="Miller A.N."/>
            <person name="Grigoriev I.V."/>
            <person name="Debuchy R."/>
            <person name="Gladieux P."/>
            <person name="Thoren M.H."/>
            <person name="Johannesson H."/>
        </authorList>
    </citation>
    <scope>NUCLEOTIDE SEQUENCE</scope>
    <source>
        <strain evidence="2">PSN293</strain>
    </source>
</reference>
<dbReference type="SUPFAM" id="SSF56112">
    <property type="entry name" value="Protein kinase-like (PK-like)"/>
    <property type="match status" value="1"/>
</dbReference>
<feature type="domain" description="Protein kinase" evidence="1">
    <location>
        <begin position="201"/>
        <end position="460"/>
    </location>
</feature>
<dbReference type="SMART" id="SM00220">
    <property type="entry name" value="S_TKc"/>
    <property type="match status" value="1"/>
</dbReference>
<name>A0AAN7B763_9PEZI</name>
<reference evidence="2" key="1">
    <citation type="journal article" date="2023" name="Mol. Phylogenet. Evol.">
        <title>Genome-scale phylogeny and comparative genomics of the fungal order Sordariales.</title>
        <authorList>
            <person name="Hensen N."/>
            <person name="Bonometti L."/>
            <person name="Westerberg I."/>
            <person name="Brannstrom I.O."/>
            <person name="Guillou S."/>
            <person name="Cros-Aarteil S."/>
            <person name="Calhoun S."/>
            <person name="Haridas S."/>
            <person name="Kuo A."/>
            <person name="Mondo S."/>
            <person name="Pangilinan J."/>
            <person name="Riley R."/>
            <person name="LaButti K."/>
            <person name="Andreopoulos B."/>
            <person name="Lipzen A."/>
            <person name="Chen C."/>
            <person name="Yan M."/>
            <person name="Daum C."/>
            <person name="Ng V."/>
            <person name="Clum A."/>
            <person name="Steindorff A."/>
            <person name="Ohm R.A."/>
            <person name="Martin F."/>
            <person name="Silar P."/>
            <person name="Natvig D.O."/>
            <person name="Lalanne C."/>
            <person name="Gautier V."/>
            <person name="Ament-Velasquez S.L."/>
            <person name="Kruys A."/>
            <person name="Hutchinson M.I."/>
            <person name="Powell A.J."/>
            <person name="Barry K."/>
            <person name="Miller A.N."/>
            <person name="Grigoriev I.V."/>
            <person name="Debuchy R."/>
            <person name="Gladieux P."/>
            <person name="Hiltunen Thoren M."/>
            <person name="Johannesson H."/>
        </authorList>
    </citation>
    <scope>NUCLEOTIDE SEQUENCE</scope>
    <source>
        <strain evidence="2">PSN293</strain>
    </source>
</reference>
<dbReference type="InterPro" id="IPR000719">
    <property type="entry name" value="Prot_kinase_dom"/>
</dbReference>
<proteinExistence type="predicted"/>
<dbReference type="GO" id="GO:0005524">
    <property type="term" value="F:ATP binding"/>
    <property type="evidence" value="ECO:0007669"/>
    <property type="project" value="InterPro"/>
</dbReference>
<dbReference type="PANTHER" id="PTHR24361:SF613">
    <property type="entry name" value="NUCLEAR RECEPTOR-BINDING PROTEIN-RELATED"/>
    <property type="match status" value="1"/>
</dbReference>
<accession>A0AAN7B763</accession>
<dbReference type="InterPro" id="IPR008271">
    <property type="entry name" value="Ser/Thr_kinase_AS"/>
</dbReference>
<evidence type="ECO:0000313" key="2">
    <source>
        <dbReference type="EMBL" id="KAK4212587.1"/>
    </source>
</evidence>
<dbReference type="EMBL" id="MU858124">
    <property type="protein sequence ID" value="KAK4212587.1"/>
    <property type="molecule type" value="Genomic_DNA"/>
</dbReference>
<dbReference type="InterPro" id="IPR053235">
    <property type="entry name" value="Ser_Thr_kinase"/>
</dbReference>
<dbReference type="Gene3D" id="1.10.510.10">
    <property type="entry name" value="Transferase(Phosphotransferase) domain 1"/>
    <property type="match status" value="1"/>
</dbReference>
<dbReference type="Pfam" id="PF00069">
    <property type="entry name" value="Pkinase"/>
    <property type="match status" value="1"/>
</dbReference>
<keyword evidence="2" id="KW-0808">Transferase</keyword>
<evidence type="ECO:0000313" key="3">
    <source>
        <dbReference type="Proteomes" id="UP001301769"/>
    </source>
</evidence>
<dbReference type="PROSITE" id="PS00108">
    <property type="entry name" value="PROTEIN_KINASE_ST"/>
    <property type="match status" value="1"/>
</dbReference>
<sequence>MSSRGPMMILITGKNMNTNKALLDYNSDKTVFQTSPEVTLRLAPSLDTPQNGKFFIIGEGEGADIKVGNDLIVLPNKKSGQEQGSDRQDTNEIQIEAFDCGKGFLRNYTNCRLIVEKLFKRIGGIPWDIEKKLCKTQAMSIKPHHPLEVRLTRTELRFSLVVIELQACLSRYAIELISEYSNPREIESWRKYLSASDKALYKQLECLGEGSQGRVFKVQQVASGLVFAAKVARGHHQLCTFLKKEADLLTALHHPNLMKLKELHSSPTQGEMLILELCECTLDNFFSTNQAARTQPNYHVLQVISQIGSALEFLQSRSIVHRDIKCSNILVRSCSPFHIVLGDFGTAYRASTWRTATSKPHGTVAYMAPEIFDTWITRADDRWIYPSDIWSLGVVAYRCLKCHSCLRRLADHKAITAVFRADLYNRTFDHDIMDLIGSMLSQTPSIRPSARQCRAYAQKLGLGYEVPVSTYEAFWKLLLDLWEWLTSIFMVRIHSNRQSLRDRKRQKR</sequence>
<dbReference type="Proteomes" id="UP001301769">
    <property type="component" value="Unassembled WGS sequence"/>
</dbReference>
<dbReference type="PROSITE" id="PS50011">
    <property type="entry name" value="PROTEIN_KINASE_DOM"/>
    <property type="match status" value="1"/>
</dbReference>
<dbReference type="AlphaFoldDB" id="A0AAN7B763"/>
<evidence type="ECO:0000259" key="1">
    <source>
        <dbReference type="PROSITE" id="PS50011"/>
    </source>
</evidence>
<dbReference type="InterPro" id="IPR011009">
    <property type="entry name" value="Kinase-like_dom_sf"/>
</dbReference>
<keyword evidence="2" id="KW-0418">Kinase</keyword>
<dbReference type="PANTHER" id="PTHR24361">
    <property type="entry name" value="MITOGEN-ACTIVATED KINASE KINASE KINASE"/>
    <property type="match status" value="1"/>
</dbReference>
<comment type="caution">
    <text evidence="2">The sequence shown here is derived from an EMBL/GenBank/DDBJ whole genome shotgun (WGS) entry which is preliminary data.</text>
</comment>
<gene>
    <name evidence="2" type="ORF">QBC37DRAFT_465612</name>
</gene>
<protein>
    <submittedName>
        <fullName evidence="2">Kinase-like domain-containing protein</fullName>
    </submittedName>
</protein>
<dbReference type="GO" id="GO:0004674">
    <property type="term" value="F:protein serine/threonine kinase activity"/>
    <property type="evidence" value="ECO:0007669"/>
    <property type="project" value="TreeGrafter"/>
</dbReference>